<keyword evidence="1" id="KW-0805">Transcription regulation</keyword>
<evidence type="ECO:0000313" key="7">
    <source>
        <dbReference type="Proteomes" id="UP000249524"/>
    </source>
</evidence>
<evidence type="ECO:0000259" key="5">
    <source>
        <dbReference type="PROSITE" id="PS50977"/>
    </source>
</evidence>
<evidence type="ECO:0000256" key="4">
    <source>
        <dbReference type="PROSITE-ProRule" id="PRU00335"/>
    </source>
</evidence>
<dbReference type="OrthoDB" id="9787680at2"/>
<evidence type="ECO:0000256" key="3">
    <source>
        <dbReference type="ARBA" id="ARBA00023163"/>
    </source>
</evidence>
<keyword evidence="7" id="KW-1185">Reference proteome</keyword>
<dbReference type="GO" id="GO:0000976">
    <property type="term" value="F:transcription cis-regulatory region binding"/>
    <property type="evidence" value="ECO:0007669"/>
    <property type="project" value="TreeGrafter"/>
</dbReference>
<dbReference type="Proteomes" id="UP000249524">
    <property type="component" value="Unassembled WGS sequence"/>
</dbReference>
<protein>
    <submittedName>
        <fullName evidence="6">TetR family transcriptional regulator</fullName>
    </submittedName>
</protein>
<dbReference type="InterPro" id="IPR036271">
    <property type="entry name" value="Tet_transcr_reg_TetR-rel_C_sf"/>
</dbReference>
<evidence type="ECO:0000256" key="1">
    <source>
        <dbReference type="ARBA" id="ARBA00023015"/>
    </source>
</evidence>
<dbReference type="InterPro" id="IPR050109">
    <property type="entry name" value="HTH-type_TetR-like_transc_reg"/>
</dbReference>
<dbReference type="Pfam" id="PF00440">
    <property type="entry name" value="TetR_N"/>
    <property type="match status" value="1"/>
</dbReference>
<dbReference type="SUPFAM" id="SSF46689">
    <property type="entry name" value="Homeodomain-like"/>
    <property type="match status" value="1"/>
</dbReference>
<dbReference type="EMBL" id="QFYS01000004">
    <property type="protein sequence ID" value="RAK65524.1"/>
    <property type="molecule type" value="Genomic_DNA"/>
</dbReference>
<dbReference type="PRINTS" id="PR00455">
    <property type="entry name" value="HTHTETR"/>
</dbReference>
<proteinExistence type="predicted"/>
<reference evidence="6 7" key="1">
    <citation type="submission" date="2018-05" db="EMBL/GenBank/DDBJ databases">
        <authorList>
            <person name="Lanie J.A."/>
            <person name="Ng W.-L."/>
            <person name="Kazmierczak K.M."/>
            <person name="Andrzejewski T.M."/>
            <person name="Davidsen T.M."/>
            <person name="Wayne K.J."/>
            <person name="Tettelin H."/>
            <person name="Glass J.I."/>
            <person name="Rusch D."/>
            <person name="Podicherti R."/>
            <person name="Tsui H.-C.T."/>
            <person name="Winkler M.E."/>
        </authorList>
    </citation>
    <scope>NUCLEOTIDE SEQUENCE [LARGE SCALE GENOMIC DNA]</scope>
    <source>
        <strain evidence="6 7">BUT-10</strain>
    </source>
</reference>
<keyword evidence="3" id="KW-0804">Transcription</keyword>
<dbReference type="InterPro" id="IPR001647">
    <property type="entry name" value="HTH_TetR"/>
</dbReference>
<feature type="DNA-binding region" description="H-T-H motif" evidence="4">
    <location>
        <begin position="34"/>
        <end position="53"/>
    </location>
</feature>
<gene>
    <name evidence="6" type="ORF">DJ019_11215</name>
</gene>
<evidence type="ECO:0000313" key="6">
    <source>
        <dbReference type="EMBL" id="RAK65524.1"/>
    </source>
</evidence>
<dbReference type="InterPro" id="IPR009057">
    <property type="entry name" value="Homeodomain-like_sf"/>
</dbReference>
<dbReference type="RefSeq" id="WP_111276120.1">
    <property type="nucleotide sequence ID" value="NZ_QFYS01000004.1"/>
</dbReference>
<organism evidence="6 7">
    <name type="scientific">Phenylobacterium kunshanense</name>
    <dbReference type="NCBI Taxonomy" id="1445034"/>
    <lineage>
        <taxon>Bacteria</taxon>
        <taxon>Pseudomonadati</taxon>
        <taxon>Pseudomonadota</taxon>
        <taxon>Alphaproteobacteria</taxon>
        <taxon>Caulobacterales</taxon>
        <taxon>Caulobacteraceae</taxon>
        <taxon>Phenylobacterium</taxon>
    </lineage>
</organism>
<dbReference type="AlphaFoldDB" id="A0A328BHY7"/>
<dbReference type="InterPro" id="IPR025996">
    <property type="entry name" value="MT1864/Rv1816-like_C"/>
</dbReference>
<dbReference type="PANTHER" id="PTHR30055">
    <property type="entry name" value="HTH-TYPE TRANSCRIPTIONAL REGULATOR RUTR"/>
    <property type="match status" value="1"/>
</dbReference>
<name>A0A328BHY7_9CAUL</name>
<dbReference type="GO" id="GO:0003700">
    <property type="term" value="F:DNA-binding transcription factor activity"/>
    <property type="evidence" value="ECO:0007669"/>
    <property type="project" value="TreeGrafter"/>
</dbReference>
<keyword evidence="2 4" id="KW-0238">DNA-binding</keyword>
<dbReference type="PROSITE" id="PS50977">
    <property type="entry name" value="HTH_TETR_2"/>
    <property type="match status" value="1"/>
</dbReference>
<dbReference type="Pfam" id="PF13305">
    <property type="entry name" value="TetR_C_33"/>
    <property type="match status" value="1"/>
</dbReference>
<dbReference type="PANTHER" id="PTHR30055:SF234">
    <property type="entry name" value="HTH-TYPE TRANSCRIPTIONAL REGULATOR BETI"/>
    <property type="match status" value="1"/>
</dbReference>
<sequence length="199" mass="21567">MPRVLSESDVADFRERLCAAAERLFAEKGPDAVTMRQLASALGVSPMTPYRYFRDKDDILAAVRTNGFNRFAEALEKARDGARSPRAKGAAVGEAYIDFAFEHPHTYKLMFDLNQPTGGDYPELVEAAGRAHETMTAWVKDLVTGGDLQGDADEIGTMYWAATHGAIVLEMSGKLPEGAARSLADRMGSTLARGLRPGA</sequence>
<comment type="caution">
    <text evidence="6">The sequence shown here is derived from an EMBL/GenBank/DDBJ whole genome shotgun (WGS) entry which is preliminary data.</text>
</comment>
<accession>A0A328BHY7</accession>
<feature type="domain" description="HTH tetR-type" evidence="5">
    <location>
        <begin position="11"/>
        <end position="71"/>
    </location>
</feature>
<dbReference type="Gene3D" id="1.10.357.10">
    <property type="entry name" value="Tetracycline Repressor, domain 2"/>
    <property type="match status" value="1"/>
</dbReference>
<dbReference type="SUPFAM" id="SSF48498">
    <property type="entry name" value="Tetracyclin repressor-like, C-terminal domain"/>
    <property type="match status" value="1"/>
</dbReference>
<evidence type="ECO:0000256" key="2">
    <source>
        <dbReference type="ARBA" id="ARBA00023125"/>
    </source>
</evidence>